<dbReference type="NCBIfam" id="NF002378">
    <property type="entry name" value="PRK01372.1"/>
    <property type="match status" value="1"/>
</dbReference>
<feature type="binding site" evidence="15">
    <location>
        <position position="264"/>
    </location>
    <ligand>
        <name>Mg(2+)</name>
        <dbReference type="ChEBI" id="CHEBI:18420"/>
        <label>2</label>
    </ligand>
</feature>
<keyword evidence="8 18" id="KW-0436">Ligase</keyword>
<dbReference type="Gene3D" id="3.30.1490.20">
    <property type="entry name" value="ATP-grasp fold, A domain"/>
    <property type="match status" value="1"/>
</dbReference>
<keyword evidence="7" id="KW-0963">Cytoplasm</keyword>
<dbReference type="Gene3D" id="3.30.470.20">
    <property type="entry name" value="ATP-grasp fold, B domain"/>
    <property type="match status" value="1"/>
</dbReference>
<dbReference type="UniPathway" id="UPA00219"/>
<gene>
    <name evidence="18" type="ordered locus">PputW619_3677</name>
</gene>
<feature type="domain" description="ATP-grasp" evidence="17">
    <location>
        <begin position="102"/>
        <end position="297"/>
    </location>
</feature>
<comment type="subcellular location">
    <subcellularLocation>
        <location evidence="3">Cytoplasm</location>
    </subcellularLocation>
</comment>
<keyword evidence="10 16" id="KW-0067">ATP-binding</keyword>
<dbReference type="GO" id="GO:0005737">
    <property type="term" value="C:cytoplasm"/>
    <property type="evidence" value="ECO:0007669"/>
    <property type="project" value="UniProtKB-SubCell"/>
</dbReference>
<dbReference type="GO" id="GO:0009252">
    <property type="term" value="P:peptidoglycan biosynthetic process"/>
    <property type="evidence" value="ECO:0007669"/>
    <property type="project" value="UniProtKB-UniPathway"/>
</dbReference>
<keyword evidence="12" id="KW-0573">Peptidoglycan synthesis</keyword>
<comment type="cofactor">
    <cofactor evidence="15">
        <name>Mg(2+)</name>
        <dbReference type="ChEBI" id="CHEBI:18420"/>
    </cofactor>
    <cofactor evidence="15">
        <name>Mn(2+)</name>
        <dbReference type="ChEBI" id="CHEBI:29035"/>
    </cofactor>
    <text evidence="15">Binds 2 magnesium or manganese ions per subunit.</text>
</comment>
<feature type="binding site" evidence="15">
    <location>
        <position position="266"/>
    </location>
    <ligand>
        <name>Mg(2+)</name>
        <dbReference type="ChEBI" id="CHEBI:18420"/>
        <label>2</label>
    </ligand>
</feature>
<evidence type="ECO:0000256" key="12">
    <source>
        <dbReference type="ARBA" id="ARBA00022984"/>
    </source>
</evidence>
<evidence type="ECO:0000256" key="10">
    <source>
        <dbReference type="ARBA" id="ARBA00022840"/>
    </source>
</evidence>
<dbReference type="AlphaFoldDB" id="B1JC77"/>
<evidence type="ECO:0000256" key="5">
    <source>
        <dbReference type="ARBA" id="ARBA00010871"/>
    </source>
</evidence>
<dbReference type="KEGG" id="ppw:PputW619_3677"/>
<dbReference type="GO" id="GO:0005524">
    <property type="term" value="F:ATP binding"/>
    <property type="evidence" value="ECO:0007669"/>
    <property type="project" value="UniProtKB-UniRule"/>
</dbReference>
<proteinExistence type="inferred from homology"/>
<keyword evidence="9 16" id="KW-0547">Nucleotide-binding</keyword>
<dbReference type="GO" id="GO:0008716">
    <property type="term" value="F:D-alanine-D-alanine ligase activity"/>
    <property type="evidence" value="ECO:0007669"/>
    <property type="project" value="UniProtKB-EC"/>
</dbReference>
<organism evidence="18">
    <name type="scientific">Pseudomonas putida (strain W619)</name>
    <dbReference type="NCBI Taxonomy" id="390235"/>
    <lineage>
        <taxon>Bacteria</taxon>
        <taxon>Pseudomonadati</taxon>
        <taxon>Pseudomonadota</taxon>
        <taxon>Gammaproteobacteria</taxon>
        <taxon>Pseudomonadales</taxon>
        <taxon>Pseudomonadaceae</taxon>
        <taxon>Pseudomonas</taxon>
    </lineage>
</organism>
<name>B1JC77_PSEPW</name>
<comment type="catalytic activity">
    <reaction evidence="14">
        <text>2 D-alanine + ATP = D-alanyl-D-alanine + ADP + phosphate + H(+)</text>
        <dbReference type="Rhea" id="RHEA:11224"/>
        <dbReference type="ChEBI" id="CHEBI:15378"/>
        <dbReference type="ChEBI" id="CHEBI:30616"/>
        <dbReference type="ChEBI" id="CHEBI:43474"/>
        <dbReference type="ChEBI" id="CHEBI:57416"/>
        <dbReference type="ChEBI" id="CHEBI:57822"/>
        <dbReference type="ChEBI" id="CHEBI:456216"/>
        <dbReference type="EC" id="6.3.2.4"/>
    </reaction>
</comment>
<comment type="similarity">
    <text evidence="5">Belongs to the D-alanine--D-alanine ligase family.</text>
</comment>
<dbReference type="EMBL" id="CP000949">
    <property type="protein sequence ID" value="ACA74159.1"/>
    <property type="molecule type" value="Genomic_DNA"/>
</dbReference>
<dbReference type="InterPro" id="IPR013815">
    <property type="entry name" value="ATP_grasp_subdomain_1"/>
</dbReference>
<dbReference type="InterPro" id="IPR011761">
    <property type="entry name" value="ATP-grasp"/>
</dbReference>
<dbReference type="GO" id="GO:0071555">
    <property type="term" value="P:cell wall organization"/>
    <property type="evidence" value="ECO:0007669"/>
    <property type="project" value="UniProtKB-KW"/>
</dbReference>
<dbReference type="PANTHER" id="PTHR23132">
    <property type="entry name" value="D-ALANINE--D-ALANINE LIGASE"/>
    <property type="match status" value="1"/>
</dbReference>
<keyword evidence="11" id="KW-0133">Cell shape</keyword>
<sequence>MNEYIAIITGGDSSEREVSLQTSQAVSQSLEISQIRHEIFTISDYRELLRLDLAKFTRVFLALHGGFGENGMAQAYLEGQGIPYNGPSPQTSAICMNKLLTKHIAMGLGINVANYLYSRRGDDLCVEKINEQLGTPCIVKPNREGCSFGVSLVRDLETDLQDAINAAAQFHTGVLVEEFISGPELSVCYFNKATLPIYSLAFESEFFSYEAKFISSKTTATLTTLDRTTHQQLNNYCFAIAEALELDYFRADFIIHNTEPYLIELNTLPGLTSHSLFPKACQQHGIEFDKLVLLLNNLEPSQYC</sequence>
<evidence type="ECO:0000313" key="18">
    <source>
        <dbReference type="EMBL" id="ACA74159.1"/>
    </source>
</evidence>
<dbReference type="InterPro" id="IPR005905">
    <property type="entry name" value="D_ala_D_ala"/>
</dbReference>
<evidence type="ECO:0000256" key="9">
    <source>
        <dbReference type="ARBA" id="ARBA00022741"/>
    </source>
</evidence>
<evidence type="ECO:0000259" key="17">
    <source>
        <dbReference type="PROSITE" id="PS50975"/>
    </source>
</evidence>
<dbReference type="PANTHER" id="PTHR23132:SF23">
    <property type="entry name" value="D-ALANINE--D-ALANINE LIGASE B"/>
    <property type="match status" value="1"/>
</dbReference>
<dbReference type="STRING" id="390235.PputW619_3677"/>
<dbReference type="eggNOG" id="COG1181">
    <property type="taxonomic scope" value="Bacteria"/>
</dbReference>
<keyword evidence="15" id="KW-0479">Metal-binding</keyword>
<comment type="pathway">
    <text evidence="4">Cell wall biogenesis; peptidoglycan biosynthesis.</text>
</comment>
<protein>
    <recommendedName>
        <fullName evidence="6">D-alanine--D-alanine ligase</fullName>
        <ecNumber evidence="6">6.3.2.4</ecNumber>
    </recommendedName>
</protein>
<keyword evidence="13" id="KW-0961">Cell wall biogenesis/degradation</keyword>
<evidence type="ECO:0000256" key="16">
    <source>
        <dbReference type="PROSITE-ProRule" id="PRU00409"/>
    </source>
</evidence>
<evidence type="ECO:0000256" key="8">
    <source>
        <dbReference type="ARBA" id="ARBA00022598"/>
    </source>
</evidence>
<dbReference type="PROSITE" id="PS50975">
    <property type="entry name" value="ATP_GRASP"/>
    <property type="match status" value="1"/>
</dbReference>
<dbReference type="EC" id="6.3.2.4" evidence="6"/>
<dbReference type="HOGENOM" id="CLU_039268_1_1_6"/>
<dbReference type="InterPro" id="IPR000291">
    <property type="entry name" value="D-Ala_lig_Van_CS"/>
</dbReference>
<dbReference type="GO" id="GO:0008360">
    <property type="term" value="P:regulation of cell shape"/>
    <property type="evidence" value="ECO:0007669"/>
    <property type="project" value="UniProtKB-KW"/>
</dbReference>
<dbReference type="InterPro" id="IPR011095">
    <property type="entry name" value="Dala_Dala_lig_C"/>
</dbReference>
<feature type="binding site" evidence="15">
    <location>
        <position position="252"/>
    </location>
    <ligand>
        <name>Mg(2+)</name>
        <dbReference type="ChEBI" id="CHEBI:18420"/>
        <label>1</label>
    </ligand>
</feature>
<dbReference type="PROSITE" id="PS00843">
    <property type="entry name" value="DALA_DALA_LIGASE_1"/>
    <property type="match status" value="1"/>
</dbReference>
<evidence type="ECO:0000256" key="6">
    <source>
        <dbReference type="ARBA" id="ARBA00012216"/>
    </source>
</evidence>
<keyword evidence="15" id="KW-0460">Magnesium</keyword>
<dbReference type="OrthoDB" id="9813261at2"/>
<evidence type="ECO:0000256" key="3">
    <source>
        <dbReference type="ARBA" id="ARBA00004496"/>
    </source>
</evidence>
<evidence type="ECO:0000256" key="11">
    <source>
        <dbReference type="ARBA" id="ARBA00022960"/>
    </source>
</evidence>
<dbReference type="SUPFAM" id="SSF56059">
    <property type="entry name" value="Glutathione synthetase ATP-binding domain-like"/>
    <property type="match status" value="1"/>
</dbReference>
<evidence type="ECO:0000256" key="13">
    <source>
        <dbReference type="ARBA" id="ARBA00023316"/>
    </source>
</evidence>
<evidence type="ECO:0000256" key="15">
    <source>
        <dbReference type="PIRSR" id="PIRSR039102-3"/>
    </source>
</evidence>
<reference evidence="18" key="1">
    <citation type="submission" date="2008-02" db="EMBL/GenBank/DDBJ databases">
        <title>Complete sequence of Psuedomonas putida W619.</title>
        <authorList>
            <consortium name="US DOE Joint Genome Institute"/>
            <person name="Copeland A."/>
            <person name="Lucas S."/>
            <person name="Lapidus A."/>
            <person name="Barry K."/>
            <person name="Detter J.C."/>
            <person name="Glavina del Rio T."/>
            <person name="Dalin E."/>
            <person name="Tice H."/>
            <person name="Pitluck S."/>
            <person name="Chain P."/>
            <person name="Malfatti S."/>
            <person name="Shin M."/>
            <person name="Vergez L."/>
            <person name="Schmutz J."/>
            <person name="Larimer F."/>
            <person name="Land M."/>
            <person name="Hauser L."/>
            <person name="Kyrpides N."/>
            <person name="Kim E."/>
            <person name="Taghavi S."/>
            <person name="Vangronsveld D."/>
            <person name="van der Lelie D."/>
            <person name="Richardson P."/>
        </authorList>
    </citation>
    <scope>NUCLEOTIDE SEQUENCE</scope>
    <source>
        <strain evidence="18">W619</strain>
    </source>
</reference>
<evidence type="ECO:0000256" key="14">
    <source>
        <dbReference type="ARBA" id="ARBA00047614"/>
    </source>
</evidence>
<accession>B1JC77</accession>
<evidence type="ECO:0000256" key="1">
    <source>
        <dbReference type="ARBA" id="ARBA00001936"/>
    </source>
</evidence>
<dbReference type="SUPFAM" id="SSF52440">
    <property type="entry name" value="PreATP-grasp domain"/>
    <property type="match status" value="1"/>
</dbReference>
<evidence type="ECO:0000256" key="2">
    <source>
        <dbReference type="ARBA" id="ARBA00003921"/>
    </source>
</evidence>
<comment type="cofactor">
    <cofactor evidence="1">
        <name>Mn(2+)</name>
        <dbReference type="ChEBI" id="CHEBI:29035"/>
    </cofactor>
</comment>
<keyword evidence="15" id="KW-0464">Manganese</keyword>
<dbReference type="PIRSF" id="PIRSF039102">
    <property type="entry name" value="Ddl/VanB"/>
    <property type="match status" value="1"/>
</dbReference>
<dbReference type="GO" id="GO:0046872">
    <property type="term" value="F:metal ion binding"/>
    <property type="evidence" value="ECO:0007669"/>
    <property type="project" value="UniProtKB-KW"/>
</dbReference>
<feature type="binding site" evidence="15">
    <location>
        <position position="264"/>
    </location>
    <ligand>
        <name>Mg(2+)</name>
        <dbReference type="ChEBI" id="CHEBI:18420"/>
        <label>1</label>
    </ligand>
</feature>
<evidence type="ECO:0000256" key="7">
    <source>
        <dbReference type="ARBA" id="ARBA00022490"/>
    </source>
</evidence>
<dbReference type="Pfam" id="PF07478">
    <property type="entry name" value="Dala_Dala_lig_C"/>
    <property type="match status" value="1"/>
</dbReference>
<dbReference type="InterPro" id="IPR016185">
    <property type="entry name" value="PreATP-grasp_dom_sf"/>
</dbReference>
<evidence type="ECO:0000256" key="4">
    <source>
        <dbReference type="ARBA" id="ARBA00004752"/>
    </source>
</evidence>
<comment type="function">
    <text evidence="2">Cell wall formation.</text>
</comment>
<dbReference type="Gene3D" id="3.40.50.20">
    <property type="match status" value="1"/>
</dbReference>